<protein>
    <submittedName>
        <fullName evidence="2">Carboxymuconolactone decarboxylase family protein</fullName>
    </submittedName>
</protein>
<dbReference type="Gene3D" id="1.20.1290.10">
    <property type="entry name" value="AhpD-like"/>
    <property type="match status" value="1"/>
</dbReference>
<dbReference type="PANTHER" id="PTHR33930:SF2">
    <property type="entry name" value="BLR3452 PROTEIN"/>
    <property type="match status" value="1"/>
</dbReference>
<accession>A0A8J7RT16</accession>
<dbReference type="InterPro" id="IPR003779">
    <property type="entry name" value="CMD-like"/>
</dbReference>
<keyword evidence="3" id="KW-1185">Reference proteome</keyword>
<dbReference type="SUPFAM" id="SSF69118">
    <property type="entry name" value="AhpD-like"/>
    <property type="match status" value="1"/>
</dbReference>
<dbReference type="Proteomes" id="UP000673975">
    <property type="component" value="Unassembled WGS sequence"/>
</dbReference>
<sequence length="105" mass="11603">MPRKPAKFREFTETYPEINKAYENLGDAVHQAGPIDKKTRELIKLGISSGAQKEGAVHSHTRKALEAGAAKEEILQVILLTLPTLGMPSMMAAMTWVKDILDEQT</sequence>
<dbReference type="Pfam" id="PF02627">
    <property type="entry name" value="CMD"/>
    <property type="match status" value="1"/>
</dbReference>
<dbReference type="GO" id="GO:0051920">
    <property type="term" value="F:peroxiredoxin activity"/>
    <property type="evidence" value="ECO:0007669"/>
    <property type="project" value="InterPro"/>
</dbReference>
<comment type="caution">
    <text evidence="2">The sequence shown here is derived from an EMBL/GenBank/DDBJ whole genome shotgun (WGS) entry which is preliminary data.</text>
</comment>
<evidence type="ECO:0000313" key="2">
    <source>
        <dbReference type="EMBL" id="MBP3193289.1"/>
    </source>
</evidence>
<dbReference type="RefSeq" id="WP_210512747.1">
    <property type="nucleotide sequence ID" value="NZ_JAFIDN010000009.1"/>
</dbReference>
<feature type="domain" description="Carboxymuconolactone decarboxylase-like" evidence="1">
    <location>
        <begin position="16"/>
        <end position="99"/>
    </location>
</feature>
<reference evidence="2" key="1">
    <citation type="submission" date="2021-02" db="EMBL/GenBank/DDBJ databases">
        <title>Natronogracilivirga saccharolytica gen. nov. sp. nov. a new anaerobic, haloalkiliphilic carbohydrate-fermenting bacterium from soda lake and proposing of Cyclonatronumiaceae fam. nov. in the phylum Balneolaeota.</title>
        <authorList>
            <person name="Zhilina T.N."/>
            <person name="Sorokin D.Y."/>
            <person name="Zavarzina D.G."/>
            <person name="Toshchakov S.V."/>
            <person name="Kublanov I.V."/>
        </authorList>
    </citation>
    <scope>NUCLEOTIDE SEQUENCE</scope>
    <source>
        <strain evidence="2">Z-1702</strain>
    </source>
</reference>
<proteinExistence type="predicted"/>
<dbReference type="InterPro" id="IPR029032">
    <property type="entry name" value="AhpD-like"/>
</dbReference>
<organism evidence="2 3">
    <name type="scientific">Natronogracilivirga saccharolytica</name>
    <dbReference type="NCBI Taxonomy" id="2812953"/>
    <lineage>
        <taxon>Bacteria</taxon>
        <taxon>Pseudomonadati</taxon>
        <taxon>Balneolota</taxon>
        <taxon>Balneolia</taxon>
        <taxon>Balneolales</taxon>
        <taxon>Cyclonatronaceae</taxon>
        <taxon>Natronogracilivirga</taxon>
    </lineage>
</organism>
<dbReference type="AlphaFoldDB" id="A0A8J7RT16"/>
<gene>
    <name evidence="2" type="ORF">NATSA_11480</name>
</gene>
<name>A0A8J7RT16_9BACT</name>
<dbReference type="PANTHER" id="PTHR33930">
    <property type="entry name" value="ALKYL HYDROPEROXIDE REDUCTASE AHPD"/>
    <property type="match status" value="1"/>
</dbReference>
<dbReference type="EMBL" id="JAFIDN010000009">
    <property type="protein sequence ID" value="MBP3193289.1"/>
    <property type="molecule type" value="Genomic_DNA"/>
</dbReference>
<evidence type="ECO:0000259" key="1">
    <source>
        <dbReference type="Pfam" id="PF02627"/>
    </source>
</evidence>
<evidence type="ECO:0000313" key="3">
    <source>
        <dbReference type="Proteomes" id="UP000673975"/>
    </source>
</evidence>